<dbReference type="RefSeq" id="WP_348759162.1">
    <property type="nucleotide sequence ID" value="NZ_OZ026884.1"/>
</dbReference>
<evidence type="ECO:0000256" key="5">
    <source>
        <dbReference type="ARBA" id="ARBA00031841"/>
    </source>
</evidence>
<dbReference type="PANTHER" id="PTHR38099">
    <property type="entry name" value="LARGE RIBOSOMAL RNA SUBUNIT ACCUMULATION PROTEIN YCED"/>
    <property type="match status" value="1"/>
</dbReference>
<keyword evidence="4" id="KW-0690">Ribosome biogenesis</keyword>
<evidence type="ECO:0000313" key="6">
    <source>
        <dbReference type="EMBL" id="CAL1239619.1"/>
    </source>
</evidence>
<dbReference type="InterPro" id="IPR039255">
    <property type="entry name" value="YceD_bac"/>
</dbReference>
<dbReference type="InterPro" id="IPR003772">
    <property type="entry name" value="YceD"/>
</dbReference>
<evidence type="ECO:0000313" key="7">
    <source>
        <dbReference type="Proteomes" id="UP001497493"/>
    </source>
</evidence>
<accession>A0ABM9NG85</accession>
<keyword evidence="7" id="KW-1185">Reference proteome</keyword>
<reference evidence="6 7" key="1">
    <citation type="submission" date="2024-04" db="EMBL/GenBank/DDBJ databases">
        <authorList>
            <person name="Cremers G."/>
        </authorList>
    </citation>
    <scope>NUCLEOTIDE SEQUENCE [LARGE SCALE GENOMIC DNA]</scope>
    <source>
        <strain evidence="6">MeCH1-AG</strain>
    </source>
</reference>
<evidence type="ECO:0000256" key="3">
    <source>
        <dbReference type="ARBA" id="ARBA00015716"/>
    </source>
</evidence>
<evidence type="ECO:0000256" key="4">
    <source>
        <dbReference type="ARBA" id="ARBA00022517"/>
    </source>
</evidence>
<dbReference type="PANTHER" id="PTHR38099:SF1">
    <property type="entry name" value="LARGE RIBOSOMAL RNA SUBUNIT ACCUMULATION PROTEIN YCED"/>
    <property type="match status" value="1"/>
</dbReference>
<dbReference type="Pfam" id="PF02620">
    <property type="entry name" value="YceD"/>
    <property type="match status" value="1"/>
</dbReference>
<comment type="function">
    <text evidence="1">Plays a role in synthesis, processing and/or stability of 23S rRNA.</text>
</comment>
<protein>
    <recommendedName>
        <fullName evidence="3">Large ribosomal RNA subunit accumulation protein YceD</fullName>
    </recommendedName>
    <alternativeName>
        <fullName evidence="5">23S rRNA accumulation protein YceD</fullName>
    </alternativeName>
</protein>
<evidence type="ECO:0000256" key="2">
    <source>
        <dbReference type="ARBA" id="ARBA00010740"/>
    </source>
</evidence>
<evidence type="ECO:0000256" key="1">
    <source>
        <dbReference type="ARBA" id="ARBA00002868"/>
    </source>
</evidence>
<proteinExistence type="inferred from homology"/>
<name>A0ABM9NG85_9GAMM</name>
<sequence length="178" mass="20427">MTVKRLYRYHFLIMLDHLPDLLDPFEFADKKRRIRGAYRLLAMDRVRDLLLSPEGDAEVELEFRREGRHAVVAGQITAELTLQCQCCLERLSWPVRTEVRLGIVRSIDEAKRLPDDLEPLLVESEAAVKPMDIVQDELVLAIPIIPQHRSCALPWRGDATERPAHPFAALAQLKKNLS</sequence>
<dbReference type="EMBL" id="OZ026884">
    <property type="protein sequence ID" value="CAL1239619.1"/>
    <property type="molecule type" value="Genomic_DNA"/>
</dbReference>
<organism evidence="6 7">
    <name type="scientific">Candidatus Methylocalor cossyra</name>
    <dbReference type="NCBI Taxonomy" id="3108543"/>
    <lineage>
        <taxon>Bacteria</taxon>
        <taxon>Pseudomonadati</taxon>
        <taxon>Pseudomonadota</taxon>
        <taxon>Gammaproteobacteria</taxon>
        <taxon>Methylococcales</taxon>
        <taxon>Methylococcaceae</taxon>
        <taxon>Candidatus Methylocalor</taxon>
    </lineage>
</organism>
<comment type="similarity">
    <text evidence="2">Belongs to the DUF177 domain family.</text>
</comment>
<dbReference type="Proteomes" id="UP001497493">
    <property type="component" value="Chromosome"/>
</dbReference>
<gene>
    <name evidence="6" type="ORF">MECH1_V1_0843</name>
</gene>